<organism evidence="8 9">
    <name type="scientific">Dekkera bruxellensis</name>
    <name type="common">Brettanomyces custersii</name>
    <dbReference type="NCBI Taxonomy" id="5007"/>
    <lineage>
        <taxon>Eukaryota</taxon>
        <taxon>Fungi</taxon>
        <taxon>Dikarya</taxon>
        <taxon>Ascomycota</taxon>
        <taxon>Saccharomycotina</taxon>
        <taxon>Pichiomycetes</taxon>
        <taxon>Pichiales</taxon>
        <taxon>Pichiaceae</taxon>
        <taxon>Brettanomyces</taxon>
    </lineage>
</organism>
<dbReference type="Proteomes" id="UP000568158">
    <property type="component" value="Unassembled WGS sequence"/>
</dbReference>
<protein>
    <submittedName>
        <fullName evidence="8">DEBR0S8_01200g1_1</fullName>
    </submittedName>
</protein>
<feature type="transmembrane region" description="Helical" evidence="5">
    <location>
        <begin position="195"/>
        <end position="214"/>
    </location>
</feature>
<dbReference type="GO" id="GO:0000329">
    <property type="term" value="C:fungal-type vacuole membrane"/>
    <property type="evidence" value="ECO:0007669"/>
    <property type="project" value="TreeGrafter"/>
</dbReference>
<feature type="transmembrane region" description="Helical" evidence="5">
    <location>
        <begin position="164"/>
        <end position="189"/>
    </location>
</feature>
<evidence type="ECO:0000256" key="1">
    <source>
        <dbReference type="ARBA" id="ARBA00004141"/>
    </source>
</evidence>
<keyword evidence="2 5" id="KW-0812">Transmembrane</keyword>
<evidence type="ECO:0000313" key="7">
    <source>
        <dbReference type="EMBL" id="KAF6006728.1"/>
    </source>
</evidence>
<dbReference type="InterPro" id="IPR000620">
    <property type="entry name" value="EamA_dom"/>
</dbReference>
<evidence type="ECO:0000313" key="8">
    <source>
        <dbReference type="EMBL" id="VUG20415.1"/>
    </source>
</evidence>
<feature type="transmembrane region" description="Helical" evidence="5">
    <location>
        <begin position="221"/>
        <end position="239"/>
    </location>
</feature>
<feature type="transmembrane region" description="Helical" evidence="5">
    <location>
        <begin position="68"/>
        <end position="88"/>
    </location>
</feature>
<feature type="transmembrane region" description="Helical" evidence="5">
    <location>
        <begin position="360"/>
        <end position="382"/>
    </location>
</feature>
<dbReference type="AlphaFoldDB" id="A0A7D9D0J3"/>
<evidence type="ECO:0000256" key="4">
    <source>
        <dbReference type="ARBA" id="ARBA00023136"/>
    </source>
</evidence>
<dbReference type="InterPro" id="IPR037185">
    <property type="entry name" value="EmrE-like"/>
</dbReference>
<feature type="transmembrane region" description="Helical" evidence="5">
    <location>
        <begin position="388"/>
        <end position="406"/>
    </location>
</feature>
<reference evidence="7 10" key="2">
    <citation type="journal article" date="2020" name="Appl. Microbiol. Biotechnol.">
        <title>Targeted gene deletion in Brettanomyces bruxellensis with an expression-free CRISPR-Cas9 system.</title>
        <authorList>
            <person name="Varela C."/>
            <person name="Bartel C."/>
            <person name="Onetto C."/>
            <person name="Borneman A."/>
        </authorList>
    </citation>
    <scope>NUCLEOTIDE SEQUENCE [LARGE SCALE GENOMIC DNA]</scope>
    <source>
        <strain evidence="7 10">AWRI1613</strain>
    </source>
</reference>
<comment type="subcellular location">
    <subcellularLocation>
        <location evidence="1">Membrane</location>
        <topology evidence="1">Multi-pass membrane protein</topology>
    </subcellularLocation>
</comment>
<dbReference type="Pfam" id="PF00892">
    <property type="entry name" value="EamA"/>
    <property type="match status" value="1"/>
</dbReference>
<keyword evidence="4 5" id="KW-0472">Membrane</keyword>
<sequence length="412" mass="45180">MTPESNTETPTTDATVEQIRKEAARVSALKKRRRWLKGFLCLLVLVITWVITVQLANMVMKGSDYDHPLFVAAIDGMFFVIFGGRMPFRALKYGFRIFFRRLHVLFGTNESVPLLDPNDTRVSYGSGVSDDDFSSNVDKIDRKTAVVHVRSVESEPKPLRTGNVVAMGAVIAFIYFISGACATTALKYTSGSNETVLSTTSSLFSLLLGVLFSVEKFTWSKLAAIATSICGICLVTFLDKTTSEMVTGVLGLGSASLEAVLGNFLCLLAAMAYSGFLVLMKWMLGRQEKSKDCDAIMYTTLGLSTIAFVPPILFLADLFGVEEFSFPHDPKIFAAVFFCGLLNAVSDYCASVASLLTSPLVTSLSLSTAIPLSMICDSFFFQTVHISPWYYVGILMIFTSFVFTSVEDESEQ</sequence>
<dbReference type="EMBL" id="CABFWN010000008">
    <property type="protein sequence ID" value="VUG20415.1"/>
    <property type="molecule type" value="Genomic_DNA"/>
</dbReference>
<evidence type="ECO:0000259" key="6">
    <source>
        <dbReference type="Pfam" id="PF00892"/>
    </source>
</evidence>
<keyword evidence="3 5" id="KW-1133">Transmembrane helix</keyword>
<gene>
    <name evidence="8" type="ORF">DEBR0S8_01200G</name>
    <name evidence="7" type="ORF">HII12_004921</name>
</gene>
<evidence type="ECO:0000256" key="3">
    <source>
        <dbReference type="ARBA" id="ARBA00022989"/>
    </source>
</evidence>
<dbReference type="PANTHER" id="PTHR23051:SF0">
    <property type="entry name" value="SOLUTE CARRIER FAMILY 35 MEMBER F5"/>
    <property type="match status" value="1"/>
</dbReference>
<reference evidence="8 9" key="1">
    <citation type="submission" date="2019-07" db="EMBL/GenBank/DDBJ databases">
        <authorList>
            <person name="Friedrich A."/>
            <person name="Schacherer J."/>
        </authorList>
    </citation>
    <scope>NUCLEOTIDE SEQUENCE [LARGE SCALE GENOMIC DNA]</scope>
</reference>
<feature type="transmembrane region" description="Helical" evidence="5">
    <location>
        <begin position="296"/>
        <end position="320"/>
    </location>
</feature>
<feature type="transmembrane region" description="Helical" evidence="5">
    <location>
        <begin position="259"/>
        <end position="284"/>
    </location>
</feature>
<feature type="transmembrane region" description="Helical" evidence="5">
    <location>
        <begin position="35"/>
        <end position="56"/>
    </location>
</feature>
<evidence type="ECO:0000313" key="9">
    <source>
        <dbReference type="Proteomes" id="UP000478008"/>
    </source>
</evidence>
<feature type="transmembrane region" description="Helical" evidence="5">
    <location>
        <begin position="332"/>
        <end position="353"/>
    </location>
</feature>
<keyword evidence="9" id="KW-1185">Reference proteome</keyword>
<feature type="domain" description="EamA" evidence="6">
    <location>
        <begin position="160"/>
        <end position="236"/>
    </location>
</feature>
<accession>A0A7D9D0J3</accession>
<dbReference type="EMBL" id="JABCYN010000047">
    <property type="protein sequence ID" value="KAF6006728.1"/>
    <property type="molecule type" value="Genomic_DNA"/>
</dbReference>
<evidence type="ECO:0000256" key="2">
    <source>
        <dbReference type="ARBA" id="ARBA00022692"/>
    </source>
</evidence>
<dbReference type="PANTHER" id="PTHR23051">
    <property type="entry name" value="SOLUTE CARRIER FAMILY 35, MEMBER F5"/>
    <property type="match status" value="1"/>
</dbReference>
<evidence type="ECO:0000256" key="5">
    <source>
        <dbReference type="SAM" id="Phobius"/>
    </source>
</evidence>
<dbReference type="Gene3D" id="1.10.3730.20">
    <property type="match status" value="1"/>
</dbReference>
<name>A0A7D9D0J3_DEKBR</name>
<dbReference type="Proteomes" id="UP000478008">
    <property type="component" value="Unassembled WGS sequence"/>
</dbReference>
<proteinExistence type="predicted"/>
<dbReference type="SUPFAM" id="SSF103481">
    <property type="entry name" value="Multidrug resistance efflux transporter EmrE"/>
    <property type="match status" value="1"/>
</dbReference>
<evidence type="ECO:0000313" key="10">
    <source>
        <dbReference type="Proteomes" id="UP000568158"/>
    </source>
</evidence>